<evidence type="ECO:0000313" key="2">
    <source>
        <dbReference type="Proteomes" id="UP000295414"/>
    </source>
</evidence>
<dbReference type="InterPro" id="IPR014942">
    <property type="entry name" value="AbiEii"/>
</dbReference>
<dbReference type="EMBL" id="SMAP01000020">
    <property type="protein sequence ID" value="TCT19605.1"/>
    <property type="molecule type" value="Genomic_DNA"/>
</dbReference>
<comment type="caution">
    <text evidence="1">The sequence shown here is derived from an EMBL/GenBank/DDBJ whole genome shotgun (WGS) entry which is preliminary data.</text>
</comment>
<name>A0A4R3MU39_9GAMM</name>
<dbReference type="Proteomes" id="UP000295414">
    <property type="component" value="Unassembled WGS sequence"/>
</dbReference>
<organism evidence="1 2">
    <name type="scientific">Thermomonas haemolytica</name>
    <dbReference type="NCBI Taxonomy" id="141949"/>
    <lineage>
        <taxon>Bacteria</taxon>
        <taxon>Pseudomonadati</taxon>
        <taxon>Pseudomonadota</taxon>
        <taxon>Gammaproteobacteria</taxon>
        <taxon>Lysobacterales</taxon>
        <taxon>Lysobacteraceae</taxon>
        <taxon>Thermomonas</taxon>
    </lineage>
</organism>
<proteinExistence type="predicted"/>
<accession>A0A4R3MU39</accession>
<evidence type="ECO:0000313" key="1">
    <source>
        <dbReference type="EMBL" id="TCT19605.1"/>
    </source>
</evidence>
<reference evidence="1 2" key="1">
    <citation type="submission" date="2019-03" db="EMBL/GenBank/DDBJ databases">
        <title>Genomic Encyclopedia of Type Strains, Phase IV (KMG-IV): sequencing the most valuable type-strain genomes for metagenomic binning, comparative biology and taxonomic classification.</title>
        <authorList>
            <person name="Goeker M."/>
        </authorList>
    </citation>
    <scope>NUCLEOTIDE SEQUENCE [LARGE SCALE GENOMIC DNA]</scope>
    <source>
        <strain evidence="1 2">DSM 13605</strain>
    </source>
</reference>
<dbReference type="AlphaFoldDB" id="A0A4R3MU39"/>
<dbReference type="Pfam" id="PF08843">
    <property type="entry name" value="AbiEii"/>
    <property type="match status" value="1"/>
</dbReference>
<sequence length="282" mass="31328">MNGRMPTVSRTASIRQRLLDLARARGEEFQLVLDRFAVERLLYRLSVSPHRDQFLLKGALLFALWFDAPHRPTRDADLLGFGPADGARLHAVITELCAIDSDDGLRFELGSIQIEPIREETACEGLRARLVAFLGGARCHVQWDVGFGDAVTPGPQDMDYPVMLDGFQPPRLRVYPRETVFAEKLEAIATLGIANSRMKDYFDLLALLREQAMESATLADAIRATFQRRGTAPPEGVPFGLTDAFATDAQKQSQWAAFLRRNRLTAPALAAVVAELRAFFIG</sequence>
<protein>
    <submittedName>
        <fullName evidence="1">Putative nucleotidyltransferase component of viral defense system</fullName>
    </submittedName>
</protein>
<gene>
    <name evidence="1" type="ORF">EDC34_1201</name>
</gene>
<keyword evidence="2" id="KW-1185">Reference proteome</keyword>
<dbReference type="GO" id="GO:0016740">
    <property type="term" value="F:transferase activity"/>
    <property type="evidence" value="ECO:0007669"/>
    <property type="project" value="UniProtKB-KW"/>
</dbReference>
<keyword evidence="1" id="KW-0808">Transferase</keyword>